<evidence type="ECO:0000259" key="3">
    <source>
        <dbReference type="Pfam" id="PF03358"/>
    </source>
</evidence>
<feature type="domain" description="NADPH-dependent FMN reductase-like" evidence="3">
    <location>
        <begin position="3"/>
        <end position="149"/>
    </location>
</feature>
<accession>A0ABZ2HRY8</accession>
<proteinExistence type="predicted"/>
<dbReference type="Pfam" id="PF03358">
    <property type="entry name" value="FMN_red"/>
    <property type="match status" value="1"/>
</dbReference>
<dbReference type="Proteomes" id="UP001364156">
    <property type="component" value="Chromosome"/>
</dbReference>
<protein>
    <submittedName>
        <fullName evidence="4">NAD(P)H-dependent oxidoreductase</fullName>
        <ecNumber evidence="4">1.-.-.-</ecNumber>
    </submittedName>
</protein>
<evidence type="ECO:0000313" key="5">
    <source>
        <dbReference type="Proteomes" id="UP001364156"/>
    </source>
</evidence>
<dbReference type="PANTHER" id="PTHR43278">
    <property type="entry name" value="NAD(P)H-DEPENDENT FMN-CONTAINING OXIDOREDUCTASE YWQN-RELATED"/>
    <property type="match status" value="1"/>
</dbReference>
<keyword evidence="5" id="KW-1185">Reference proteome</keyword>
<gene>
    <name evidence="4" type="ORF">RZ517_00375</name>
</gene>
<evidence type="ECO:0000256" key="1">
    <source>
        <dbReference type="ARBA" id="ARBA00022630"/>
    </source>
</evidence>
<reference evidence="4 5" key="1">
    <citation type="submission" date="2023-10" db="EMBL/GenBank/DDBJ databases">
        <title>Roseovarius strain S88 nov., isolated from a marine algae.</title>
        <authorList>
            <person name="Lee M.W."/>
            <person name="Lee J.K."/>
            <person name="Kim J.M."/>
            <person name="Choi D.G."/>
            <person name="Baek J.H."/>
            <person name="Bayburt H."/>
            <person name="Jung J.J."/>
            <person name="Han D.M."/>
            <person name="Jeon C.O."/>
        </authorList>
    </citation>
    <scope>NUCLEOTIDE SEQUENCE [LARGE SCALE GENOMIC DNA]</scope>
    <source>
        <strain evidence="4 5">S88</strain>
    </source>
</reference>
<dbReference type="InterPro" id="IPR005025">
    <property type="entry name" value="FMN_Rdtase-like_dom"/>
</dbReference>
<dbReference type="EMBL" id="CP146069">
    <property type="protein sequence ID" value="WWR48393.1"/>
    <property type="molecule type" value="Genomic_DNA"/>
</dbReference>
<keyword evidence="2" id="KW-0288">FMN</keyword>
<dbReference type="InterPro" id="IPR051796">
    <property type="entry name" value="ISF_SsuE-like"/>
</dbReference>
<keyword evidence="1" id="KW-0285">Flavoprotein</keyword>
<sequence>MTNIVCLLGSPRKAGNSDLLAERFCAAAEVHGAQTQTHSLRDLRFQGYTEANGHMNEYGPDDDLGPVLADVEGADVLVLATPIYFCNISGLTKLALDRFFAFLVPDYLTAEIPSKLGRDKTLVFVQTQGESKDHYADILEQYAPAFDKLGFTHRYLLRACNVREFGDITRHTEALMEADLLARRIVLGNEA</sequence>
<name>A0ABZ2HRY8_9RHOB</name>
<evidence type="ECO:0000256" key="2">
    <source>
        <dbReference type="ARBA" id="ARBA00022643"/>
    </source>
</evidence>
<dbReference type="SUPFAM" id="SSF52218">
    <property type="entry name" value="Flavoproteins"/>
    <property type="match status" value="1"/>
</dbReference>
<dbReference type="GO" id="GO:0016491">
    <property type="term" value="F:oxidoreductase activity"/>
    <property type="evidence" value="ECO:0007669"/>
    <property type="project" value="UniProtKB-KW"/>
</dbReference>
<dbReference type="RefSeq" id="WP_338551196.1">
    <property type="nucleotide sequence ID" value="NZ_CP146069.1"/>
</dbReference>
<dbReference type="Gene3D" id="3.40.50.360">
    <property type="match status" value="1"/>
</dbReference>
<dbReference type="EC" id="1.-.-.-" evidence="4"/>
<dbReference type="PANTHER" id="PTHR43278:SF4">
    <property type="entry name" value="NAD(P)H-DEPENDENT FMN-CONTAINING OXIDOREDUCTASE YWQN-RELATED"/>
    <property type="match status" value="1"/>
</dbReference>
<evidence type="ECO:0000313" key="4">
    <source>
        <dbReference type="EMBL" id="WWR48393.1"/>
    </source>
</evidence>
<keyword evidence="4" id="KW-0560">Oxidoreductase</keyword>
<dbReference type="InterPro" id="IPR029039">
    <property type="entry name" value="Flavoprotein-like_sf"/>
</dbReference>
<organism evidence="4 5">
    <name type="scientific">Roseovarius phycicola</name>
    <dbReference type="NCBI Taxonomy" id="3080976"/>
    <lineage>
        <taxon>Bacteria</taxon>
        <taxon>Pseudomonadati</taxon>
        <taxon>Pseudomonadota</taxon>
        <taxon>Alphaproteobacteria</taxon>
        <taxon>Rhodobacterales</taxon>
        <taxon>Roseobacteraceae</taxon>
        <taxon>Roseovarius</taxon>
    </lineage>
</organism>